<feature type="compositionally biased region" description="Polar residues" evidence="3">
    <location>
        <begin position="31"/>
        <end position="42"/>
    </location>
</feature>
<dbReference type="GO" id="GO:0007034">
    <property type="term" value="P:vacuolar transport"/>
    <property type="evidence" value="ECO:0007669"/>
    <property type="project" value="TreeGrafter"/>
</dbReference>
<evidence type="ECO:0000313" key="6">
    <source>
        <dbReference type="EMBL" id="KAJ6219049.1"/>
    </source>
</evidence>
<feature type="region of interest" description="Disordered" evidence="3">
    <location>
        <begin position="19"/>
        <end position="42"/>
    </location>
</feature>
<dbReference type="GO" id="GO:0016197">
    <property type="term" value="P:endosomal transport"/>
    <property type="evidence" value="ECO:0007669"/>
    <property type="project" value="TreeGrafter"/>
</dbReference>
<feature type="compositionally biased region" description="Polar residues" evidence="3">
    <location>
        <begin position="1117"/>
        <end position="1127"/>
    </location>
</feature>
<comment type="caution">
    <text evidence="6">The sequence shown here is derived from an EMBL/GenBank/DDBJ whole genome shotgun (WGS) entry which is preliminary data.</text>
</comment>
<evidence type="ECO:0008006" key="8">
    <source>
        <dbReference type="Google" id="ProtNLM"/>
    </source>
</evidence>
<dbReference type="PANTHER" id="PTHR21481:SF0">
    <property type="entry name" value="PROTEIN CLEC16A"/>
    <property type="match status" value="1"/>
</dbReference>
<feature type="domain" description="CLEC16A/TT9 C-terminal" evidence="5">
    <location>
        <begin position="507"/>
        <end position="775"/>
    </location>
</feature>
<organism evidence="6 7">
    <name type="scientific">Blomia tropicalis</name>
    <name type="common">Mite</name>
    <dbReference type="NCBI Taxonomy" id="40697"/>
    <lineage>
        <taxon>Eukaryota</taxon>
        <taxon>Metazoa</taxon>
        <taxon>Ecdysozoa</taxon>
        <taxon>Arthropoda</taxon>
        <taxon>Chelicerata</taxon>
        <taxon>Arachnida</taxon>
        <taxon>Acari</taxon>
        <taxon>Acariformes</taxon>
        <taxon>Sarcoptiformes</taxon>
        <taxon>Astigmata</taxon>
        <taxon>Glycyphagoidea</taxon>
        <taxon>Echimyopodidae</taxon>
        <taxon>Blomia</taxon>
    </lineage>
</organism>
<feature type="domain" description="FPL" evidence="4">
    <location>
        <begin position="87"/>
        <end position="235"/>
    </location>
</feature>
<evidence type="ECO:0000256" key="3">
    <source>
        <dbReference type="SAM" id="MobiDB-lite"/>
    </source>
</evidence>
<feature type="region of interest" description="Disordered" evidence="3">
    <location>
        <begin position="988"/>
        <end position="1013"/>
    </location>
</feature>
<feature type="compositionally biased region" description="Low complexity" evidence="3">
    <location>
        <begin position="993"/>
        <end position="1011"/>
    </location>
</feature>
<evidence type="ECO:0000259" key="4">
    <source>
        <dbReference type="Pfam" id="PF09758"/>
    </source>
</evidence>
<feature type="region of interest" description="Disordered" evidence="3">
    <location>
        <begin position="1094"/>
        <end position="1148"/>
    </location>
</feature>
<comment type="similarity">
    <text evidence="1">Belongs to the CLEC16A/gop-1 family.</text>
</comment>
<feature type="compositionally biased region" description="Polar residues" evidence="3">
    <location>
        <begin position="1137"/>
        <end position="1148"/>
    </location>
</feature>
<sequence length="1148" mass="131916">MFRPSRWFGWNRSNGSPMLTASTSSTSTSSPNINSFDGQTSTINNDLDQTSSSVIQHSLEQLKTLYSQLEKNPVVNENNRTELVETLRQIAEILIWGDQNDSTVFDFFLEKNMLYCFLRIMKQPESGTYVCTQLLQTLNILFENIRNETSLYYLLSNNHVNSIIEHRFQFDDEEVMAYYISFLKTLSMKLNIHTVHFFFNEHTSDFPLYTEALKFFAHPEKMVRIAVRTLTLNVYHVRENSMLRFIRNCTVEPYFSNLVWFISSHVIEIGRCLKTYHKSWQSSAREGQNQLIRLEDLLAEHHDHLHYLNDVLLLNNIDDLNLVLIDNLLHRLVVPLYLHSFLSISESDSATEKLLSTPCALYLLMQTFFIFTHRPLLNRLINIILRSTRIQIELNMKRCQIDRPTETLEESINRLSTQSITMSNDDNDDDDSKKKKSSSSPFGSPAKLTLETFEPSVEDITIRNWSEFPFLIAILSNLNSDIIGNIGNQQLSSCHSTTVINHLTNRTTADDRTILLTLSLLASILSNSSIDCSYYHGILVPPSSNCSASDSESSNSYCCTLINSLLLIMRRSNNMSQINTNPSIRIVTFELAIWLFKRIVFYYHHQQNQTQCPIETPLFLSDHQFALLEQAIEDSAYVVRQSYRSTEELIFLLIFEKESEITYRWRSECRPITFETNKWIWSHDPNLSLEQMASDCTMMCPTIEQQSDQQNIDFRLPINEYERIRYGIKIFFILKRLSYDIKLMGTDEHKAMEMTENTIIANNNDNLDCQLKSLMETTETIQLGIDQFIDLSLCHINSCTTRLFVLNSNNCNQTRIYSSLFGIPMGGANRRQYSSNSGSRTDSPIVMGSTRRVTRFMVITNEHLLLVEPDTKRCGWGVIRFMARLLDLEQWSIEYAHTQSTNPPIPDRKEREDQQSIYIHFRRFQSSISIFDTSSSTRSSTAPIVIRFTFDDQIRQYAAEKELKISQTKLMRHKQSIVQSMIGLSGETQSEFSTTTARSTTSRPSSSRSTSMYTKHQLLSRTLAVPGGAVLSARVLHTELNDGSFRANTIRTGSKHRAGSKITKQTDDGGGKVNKTKKLRNPKELSDHIAMIQTNDDRVGIPLENLSPKTTRRSKTMEQQEQSASTSKRAEDGSEDATINNCNMEEDS</sequence>
<dbReference type="AlphaFoldDB" id="A0A9Q0M501"/>
<dbReference type="GO" id="GO:1901096">
    <property type="term" value="P:regulation of autophagosome maturation"/>
    <property type="evidence" value="ECO:0007669"/>
    <property type="project" value="TreeGrafter"/>
</dbReference>
<proteinExistence type="inferred from homology"/>
<keyword evidence="7" id="KW-1185">Reference proteome</keyword>
<evidence type="ECO:0000259" key="5">
    <source>
        <dbReference type="Pfam" id="PF19439"/>
    </source>
</evidence>
<dbReference type="GO" id="GO:0005770">
    <property type="term" value="C:late endosome"/>
    <property type="evidence" value="ECO:0007669"/>
    <property type="project" value="TreeGrafter"/>
</dbReference>
<dbReference type="PANTHER" id="PTHR21481">
    <property type="entry name" value="PROTEIN CLEC16A"/>
    <property type="match status" value="1"/>
</dbReference>
<dbReference type="Proteomes" id="UP001142055">
    <property type="component" value="Chromosome 2"/>
</dbReference>
<dbReference type="GO" id="GO:0006914">
    <property type="term" value="P:autophagy"/>
    <property type="evidence" value="ECO:0007669"/>
    <property type="project" value="UniProtKB-KW"/>
</dbReference>
<reference evidence="6" key="1">
    <citation type="submission" date="2022-12" db="EMBL/GenBank/DDBJ databases">
        <title>Genome assemblies of Blomia tropicalis.</title>
        <authorList>
            <person name="Cui Y."/>
        </authorList>
    </citation>
    <scope>NUCLEOTIDE SEQUENCE</scope>
    <source>
        <tissue evidence="6">Adult mites</tissue>
    </source>
</reference>
<dbReference type="Pfam" id="PF09758">
    <property type="entry name" value="FPL"/>
    <property type="match status" value="1"/>
</dbReference>
<feature type="region of interest" description="Disordered" evidence="3">
    <location>
        <begin position="419"/>
        <end position="447"/>
    </location>
</feature>
<evidence type="ECO:0000313" key="7">
    <source>
        <dbReference type="Proteomes" id="UP001142055"/>
    </source>
</evidence>
<dbReference type="InterPro" id="IPR045820">
    <property type="entry name" value="CLEC16A/TT9_C"/>
</dbReference>
<feature type="region of interest" description="Disordered" evidence="3">
    <location>
        <begin position="1051"/>
        <end position="1077"/>
    </location>
</feature>
<gene>
    <name evidence="6" type="ORF">RDWZM_004861</name>
</gene>
<dbReference type="EMBL" id="JAPWDV010000002">
    <property type="protein sequence ID" value="KAJ6219049.1"/>
    <property type="molecule type" value="Genomic_DNA"/>
</dbReference>
<feature type="domain" description="CLEC16A/TT9 C-terminal" evidence="5">
    <location>
        <begin position="293"/>
        <end position="388"/>
    </location>
</feature>
<dbReference type="InterPro" id="IPR019155">
    <property type="entry name" value="CLEC16A/TT9_N"/>
</dbReference>
<dbReference type="Pfam" id="PF19439">
    <property type="entry name" value="CLEC16A_C"/>
    <property type="match status" value="2"/>
</dbReference>
<evidence type="ECO:0000256" key="1">
    <source>
        <dbReference type="ARBA" id="ARBA00006441"/>
    </source>
</evidence>
<accession>A0A9Q0M501</accession>
<dbReference type="InterPro" id="IPR039272">
    <property type="entry name" value="CLEC16A/TT9"/>
</dbReference>
<name>A0A9Q0M501_BLOTA</name>
<evidence type="ECO:0000256" key="2">
    <source>
        <dbReference type="ARBA" id="ARBA00023006"/>
    </source>
</evidence>
<protein>
    <recommendedName>
        <fullName evidence="8">FPL domain-containing protein</fullName>
    </recommendedName>
</protein>
<keyword evidence="2" id="KW-0072">Autophagy</keyword>
<dbReference type="GO" id="GO:0005794">
    <property type="term" value="C:Golgi apparatus"/>
    <property type="evidence" value="ECO:0007669"/>
    <property type="project" value="TreeGrafter"/>
</dbReference>